<dbReference type="GO" id="GO:0006397">
    <property type="term" value="P:mRNA processing"/>
    <property type="evidence" value="ECO:0007669"/>
    <property type="project" value="UniProtKB-KW"/>
</dbReference>
<keyword evidence="2" id="KW-0479">Metal-binding</keyword>
<protein>
    <recommendedName>
        <fullName evidence="3">CCHC-type domain-containing protein</fullName>
    </recommendedName>
</protein>
<proteinExistence type="predicted"/>
<dbReference type="SUPFAM" id="SSF57756">
    <property type="entry name" value="Retrovirus zinc finger-like domains"/>
    <property type="match status" value="1"/>
</dbReference>
<dbReference type="EMBL" id="JARKIB010000055">
    <property type="protein sequence ID" value="KAJ7753508.1"/>
    <property type="molecule type" value="Genomic_DNA"/>
</dbReference>
<reference evidence="4" key="1">
    <citation type="submission" date="2023-03" db="EMBL/GenBank/DDBJ databases">
        <title>Massive genome expansion in bonnet fungi (Mycena s.s.) driven by repeated elements and novel gene families across ecological guilds.</title>
        <authorList>
            <consortium name="Lawrence Berkeley National Laboratory"/>
            <person name="Harder C.B."/>
            <person name="Miyauchi S."/>
            <person name="Viragh M."/>
            <person name="Kuo A."/>
            <person name="Thoen E."/>
            <person name="Andreopoulos B."/>
            <person name="Lu D."/>
            <person name="Skrede I."/>
            <person name="Drula E."/>
            <person name="Henrissat B."/>
            <person name="Morin E."/>
            <person name="Kohler A."/>
            <person name="Barry K."/>
            <person name="LaButti K."/>
            <person name="Morin E."/>
            <person name="Salamov A."/>
            <person name="Lipzen A."/>
            <person name="Mereny Z."/>
            <person name="Hegedus B."/>
            <person name="Baldrian P."/>
            <person name="Stursova M."/>
            <person name="Weitz H."/>
            <person name="Taylor A."/>
            <person name="Grigoriev I.V."/>
            <person name="Nagy L.G."/>
            <person name="Martin F."/>
            <person name="Kauserud H."/>
        </authorList>
    </citation>
    <scope>NUCLEOTIDE SEQUENCE</scope>
    <source>
        <strain evidence="4">CBHHK182m</strain>
    </source>
</reference>
<dbReference type="PROSITE" id="PS50158">
    <property type="entry name" value="ZF_CCHC"/>
    <property type="match status" value="1"/>
</dbReference>
<keyword evidence="2" id="KW-0862">Zinc</keyword>
<dbReference type="Proteomes" id="UP001215598">
    <property type="component" value="Unassembled WGS sequence"/>
</dbReference>
<dbReference type="GO" id="GO:0003676">
    <property type="term" value="F:nucleic acid binding"/>
    <property type="evidence" value="ECO:0007669"/>
    <property type="project" value="InterPro"/>
</dbReference>
<dbReference type="AlphaFoldDB" id="A0AAD7J368"/>
<evidence type="ECO:0000313" key="4">
    <source>
        <dbReference type="EMBL" id="KAJ7753508.1"/>
    </source>
</evidence>
<gene>
    <name evidence="4" type="ORF">B0H16DRAFT_1459402</name>
</gene>
<dbReference type="GO" id="GO:0008270">
    <property type="term" value="F:zinc ion binding"/>
    <property type="evidence" value="ECO:0007669"/>
    <property type="project" value="UniProtKB-KW"/>
</dbReference>
<evidence type="ECO:0000256" key="1">
    <source>
        <dbReference type="ARBA" id="ARBA00022664"/>
    </source>
</evidence>
<feature type="domain" description="CCHC-type" evidence="3">
    <location>
        <begin position="92"/>
        <end position="107"/>
    </location>
</feature>
<evidence type="ECO:0000313" key="5">
    <source>
        <dbReference type="Proteomes" id="UP001215598"/>
    </source>
</evidence>
<sequence length="353" mass="36435">MSRATAAPRRNPNRATISGANFHGMLYERGAFVVVVGASARTSCSIHVRGWTLFSYESRDCPDNSGSGGGAFSGGAFGGGGGGGGRGAGTECYRCGKTGHIARSCPDSGASTGYSSFSPSNSGGGFSSSSSGGFGGGSKTCYTSWRHEADESVVRWRGPFEPRLRAGQQVLQLRPGGSDPAPRCSAVLAVRVTHGGGPAALCTHLPALRRGSLRTLGRGQRAAGGPRGDRGTRLSIVLAVPASRWATLAATAPRRRSALATRAEARILYGPFAPARVWSLGGPGGPAEIPIISFLGICRSGGHFGMTSPFGVMALSLRARMRSNADTPICPINCFHRCPRHISRDCPGVGTEA</sequence>
<evidence type="ECO:0000259" key="3">
    <source>
        <dbReference type="PROSITE" id="PS50158"/>
    </source>
</evidence>
<dbReference type="SMART" id="SM00343">
    <property type="entry name" value="ZnF_C2HC"/>
    <property type="match status" value="1"/>
</dbReference>
<keyword evidence="2" id="KW-0863">Zinc-finger</keyword>
<evidence type="ECO:0000256" key="2">
    <source>
        <dbReference type="PROSITE-ProRule" id="PRU00047"/>
    </source>
</evidence>
<comment type="caution">
    <text evidence="4">The sequence shown here is derived from an EMBL/GenBank/DDBJ whole genome shotgun (WGS) entry which is preliminary data.</text>
</comment>
<organism evidence="4 5">
    <name type="scientific">Mycena metata</name>
    <dbReference type="NCBI Taxonomy" id="1033252"/>
    <lineage>
        <taxon>Eukaryota</taxon>
        <taxon>Fungi</taxon>
        <taxon>Dikarya</taxon>
        <taxon>Basidiomycota</taxon>
        <taxon>Agaricomycotina</taxon>
        <taxon>Agaricomycetes</taxon>
        <taxon>Agaricomycetidae</taxon>
        <taxon>Agaricales</taxon>
        <taxon>Marasmiineae</taxon>
        <taxon>Mycenaceae</taxon>
        <taxon>Mycena</taxon>
    </lineage>
</organism>
<dbReference type="Pfam" id="PF00098">
    <property type="entry name" value="zf-CCHC"/>
    <property type="match status" value="1"/>
</dbReference>
<keyword evidence="1" id="KW-0507">mRNA processing</keyword>
<dbReference type="InterPro" id="IPR036875">
    <property type="entry name" value="Znf_CCHC_sf"/>
</dbReference>
<name>A0AAD7J368_9AGAR</name>
<keyword evidence="5" id="KW-1185">Reference proteome</keyword>
<accession>A0AAD7J368</accession>
<dbReference type="Gene3D" id="4.10.60.10">
    <property type="entry name" value="Zinc finger, CCHC-type"/>
    <property type="match status" value="1"/>
</dbReference>
<dbReference type="InterPro" id="IPR001878">
    <property type="entry name" value="Znf_CCHC"/>
</dbReference>